<feature type="transmembrane region" description="Helical" evidence="1">
    <location>
        <begin position="9"/>
        <end position="33"/>
    </location>
</feature>
<name>A0AAU6Q4A9_9DEIO</name>
<keyword evidence="1" id="KW-0812">Transmembrane</keyword>
<reference evidence="2" key="1">
    <citation type="submission" date="2024-03" db="EMBL/GenBank/DDBJ databases">
        <title>Deinococcus weizhi sp. nov., isolated from human skin.</title>
        <authorList>
            <person name="Wei Z."/>
            <person name="Tian F."/>
            <person name="Yang C."/>
            <person name="Xin L.T."/>
            <person name="Wen Z.J."/>
            <person name="Lan K.C."/>
            <person name="Yu L."/>
            <person name="Zhe W."/>
            <person name="Dan F.D."/>
            <person name="Jun W."/>
            <person name="Rui Z."/>
            <person name="Yong X.J."/>
            <person name="Ting Y."/>
            <person name="Wei X."/>
            <person name="Xu Z.G."/>
            <person name="Xin Z."/>
            <person name="Dong F.G."/>
            <person name="Ni X.M."/>
            <person name="Zheng M.G."/>
            <person name="Chun Y."/>
            <person name="Qian W.X."/>
        </authorList>
    </citation>
    <scope>NUCLEOTIDE SEQUENCE</scope>
    <source>
        <strain evidence="2">VB142</strain>
    </source>
</reference>
<dbReference type="RefSeq" id="WP_339096349.1">
    <property type="nucleotide sequence ID" value="NZ_CP149782.1"/>
</dbReference>
<evidence type="ECO:0000313" key="2">
    <source>
        <dbReference type="EMBL" id="WYF45174.1"/>
    </source>
</evidence>
<sequence>MKRDTTQGIALVTVMLITVLMLGIFAVTFQLSLGNISQSRTTTQTAQTLALSQGARNLGYAIISDPVGNTLGNTITRMANADQIGNASTWVFAPGDTGTVPQAATVASRLSTLASNLQGAMTGGGCYGPYTISDNQTVSVRITFTGVIPACDGAAQETVSLGVGRFLSGSRDNTQTYTLPYVMVVSAKQGNAQRTITTNGEYQFDVGNGSFARYALLTDVHQGGTSASIFFTERTLFNGPVHTNGNFAFRGNSWFGGAVTSSGTTDRGTPGAHFIGTVQTRLRSAFLTPSQLNPPAYGDTQPTFNAGVDWNAQNIPFPTSATSQLTAAQQSGLVISDNPANIELSVVTYNGVKYQRIKVGTKTYFSPENGGLYVSTTGAPQNMTAATNTNGQAITRFNGVIYAQSEVRSVKGPARTLASDPSTAPPAVASFSQMTLASPNNIRITGDLKYETNPCDGNLRRGSDGNVIVPTCNQDPSQVRNVLGIYSSGGNVRLGYNNADSTLNVPKDVQIHSTLMAYNEVNVENHNTGNCSKGTAYILGGVISRKYGAFGTFDRTSGNCSTGLGRSFTYDQRMLQGLAPPSFPTTQMTSLLANRRTIQFNQTEQTRR</sequence>
<keyword evidence="1" id="KW-0472">Membrane</keyword>
<organism evidence="2">
    <name type="scientific">Deinococcus sp. VB142</name>
    <dbReference type="NCBI Taxonomy" id="3112952"/>
    <lineage>
        <taxon>Bacteria</taxon>
        <taxon>Thermotogati</taxon>
        <taxon>Deinococcota</taxon>
        <taxon>Deinococci</taxon>
        <taxon>Deinococcales</taxon>
        <taxon>Deinococcaceae</taxon>
        <taxon>Deinococcus</taxon>
    </lineage>
</organism>
<dbReference type="InterPro" id="IPR032601">
    <property type="entry name" value="DUF4900"/>
</dbReference>
<proteinExistence type="predicted"/>
<dbReference type="AlphaFoldDB" id="A0AAU6Q4A9"/>
<gene>
    <name evidence="2" type="ORF">WDJ50_03370</name>
</gene>
<dbReference type="EMBL" id="CP149782">
    <property type="protein sequence ID" value="WYF45174.1"/>
    <property type="molecule type" value="Genomic_DNA"/>
</dbReference>
<dbReference type="Pfam" id="PF16241">
    <property type="entry name" value="DUF4900"/>
    <property type="match status" value="1"/>
</dbReference>
<protein>
    <submittedName>
        <fullName evidence="2">DUF4900 domain-containing protein</fullName>
    </submittedName>
</protein>
<accession>A0AAU6Q4A9</accession>
<evidence type="ECO:0000256" key="1">
    <source>
        <dbReference type="SAM" id="Phobius"/>
    </source>
</evidence>
<keyword evidence="1" id="KW-1133">Transmembrane helix</keyword>